<sequence>YVGEPYEKEVRYSIILESIALETFDGDRAPTDGKKDEDPCLMEEDETVLEEEHKRRAIEKINEIHARHHFEDVPADVPTDVCSRGTMTPKMNH</sequence>
<evidence type="ECO:0000313" key="2">
    <source>
        <dbReference type="Proteomes" id="UP000789366"/>
    </source>
</evidence>
<comment type="caution">
    <text evidence="1">The sequence shown here is derived from an EMBL/GenBank/DDBJ whole genome shotgun (WGS) entry which is preliminary data.</text>
</comment>
<feature type="non-terminal residue" evidence="1">
    <location>
        <position position="1"/>
    </location>
</feature>
<protein>
    <submittedName>
        <fullName evidence="1">6457_t:CDS:1</fullName>
    </submittedName>
</protein>
<dbReference type="EMBL" id="CAJVPW010073467">
    <property type="protein sequence ID" value="CAG8795360.1"/>
    <property type="molecule type" value="Genomic_DNA"/>
</dbReference>
<proteinExistence type="predicted"/>
<name>A0ACA9RK92_9GLOM</name>
<keyword evidence="2" id="KW-1185">Reference proteome</keyword>
<gene>
    <name evidence="1" type="ORF">SPELUC_LOCUS17589</name>
</gene>
<dbReference type="Proteomes" id="UP000789366">
    <property type="component" value="Unassembled WGS sequence"/>
</dbReference>
<reference evidence="1" key="1">
    <citation type="submission" date="2021-06" db="EMBL/GenBank/DDBJ databases">
        <authorList>
            <person name="Kallberg Y."/>
            <person name="Tangrot J."/>
            <person name="Rosling A."/>
        </authorList>
    </citation>
    <scope>NUCLEOTIDE SEQUENCE</scope>
    <source>
        <strain evidence="1">28 12/20/2015</strain>
    </source>
</reference>
<accession>A0ACA9RK92</accession>
<organism evidence="1 2">
    <name type="scientific">Cetraspora pellucida</name>
    <dbReference type="NCBI Taxonomy" id="1433469"/>
    <lineage>
        <taxon>Eukaryota</taxon>
        <taxon>Fungi</taxon>
        <taxon>Fungi incertae sedis</taxon>
        <taxon>Mucoromycota</taxon>
        <taxon>Glomeromycotina</taxon>
        <taxon>Glomeromycetes</taxon>
        <taxon>Diversisporales</taxon>
        <taxon>Gigasporaceae</taxon>
        <taxon>Cetraspora</taxon>
    </lineage>
</organism>
<evidence type="ECO:0000313" key="1">
    <source>
        <dbReference type="EMBL" id="CAG8795360.1"/>
    </source>
</evidence>